<dbReference type="PANTHER" id="PTHR22791">
    <property type="entry name" value="RING-TYPE DOMAIN-CONTAINING PROTEIN"/>
    <property type="match status" value="1"/>
</dbReference>
<sequence length="237" mass="26226">MEFGLAALHHAGLEETGPEVQTVGLATQGAARETPHQADPGQHPLQPGPQEIQHQAHLEEELMVIPECPICYLTYDNVFKSPMLLCCAHTFCLECLARMCLFLKQMQMFQCPLCRTEQVIPLGGVPKLRVNVDILAKLDAGTQIPQEVWVDGHKLCCISAQASPQGQASDTLVTVQLLSNPSSQNAGPEGLVDVGHDTRVYCCRTSYKAIWSMSFLIFTVLVLFFTILFIPMYLKQK</sequence>
<dbReference type="AlphaFoldDB" id="A0AAV7R468"/>
<dbReference type="SUPFAM" id="SSF57850">
    <property type="entry name" value="RING/U-box"/>
    <property type="match status" value="1"/>
</dbReference>
<keyword evidence="1" id="KW-0479">Metal-binding</keyword>
<dbReference type="InterPro" id="IPR013083">
    <property type="entry name" value="Znf_RING/FYVE/PHD"/>
</dbReference>
<dbReference type="SMART" id="SM00184">
    <property type="entry name" value="RING"/>
    <property type="match status" value="1"/>
</dbReference>
<protein>
    <recommendedName>
        <fullName evidence="7">RING-type domain-containing protein</fullName>
    </recommendedName>
</protein>
<keyword evidence="6" id="KW-0472">Membrane</keyword>
<reference evidence="8" key="1">
    <citation type="journal article" date="2022" name="bioRxiv">
        <title>Sequencing and chromosome-scale assembly of the giantPleurodeles waltlgenome.</title>
        <authorList>
            <person name="Brown T."/>
            <person name="Elewa A."/>
            <person name="Iarovenko S."/>
            <person name="Subramanian E."/>
            <person name="Araus A.J."/>
            <person name="Petzold A."/>
            <person name="Susuki M."/>
            <person name="Suzuki K.-i.T."/>
            <person name="Hayashi T."/>
            <person name="Toyoda A."/>
            <person name="Oliveira C."/>
            <person name="Osipova E."/>
            <person name="Leigh N.D."/>
            <person name="Simon A."/>
            <person name="Yun M.H."/>
        </authorList>
    </citation>
    <scope>NUCLEOTIDE SEQUENCE</scope>
    <source>
        <strain evidence="8">20211129_DDA</strain>
        <tissue evidence="8">Liver</tissue>
    </source>
</reference>
<keyword evidence="6" id="KW-0812">Transmembrane</keyword>
<dbReference type="PROSITE" id="PS00518">
    <property type="entry name" value="ZF_RING_1"/>
    <property type="match status" value="1"/>
</dbReference>
<dbReference type="Proteomes" id="UP001066276">
    <property type="component" value="Chromosome 6"/>
</dbReference>
<feature type="transmembrane region" description="Helical" evidence="6">
    <location>
        <begin position="209"/>
        <end position="234"/>
    </location>
</feature>
<dbReference type="InterPro" id="IPR001841">
    <property type="entry name" value="Znf_RING"/>
</dbReference>
<dbReference type="InterPro" id="IPR051435">
    <property type="entry name" value="RING_finger_E3_ubiq-ligases"/>
</dbReference>
<gene>
    <name evidence="8" type="ORF">NDU88_011819</name>
</gene>
<feature type="region of interest" description="Disordered" evidence="5">
    <location>
        <begin position="29"/>
        <end position="49"/>
    </location>
</feature>
<dbReference type="EMBL" id="JANPWB010000010">
    <property type="protein sequence ID" value="KAJ1145533.1"/>
    <property type="molecule type" value="Genomic_DNA"/>
</dbReference>
<evidence type="ECO:0000256" key="1">
    <source>
        <dbReference type="ARBA" id="ARBA00022723"/>
    </source>
</evidence>
<evidence type="ECO:0000256" key="6">
    <source>
        <dbReference type="SAM" id="Phobius"/>
    </source>
</evidence>
<keyword evidence="3" id="KW-0862">Zinc</keyword>
<accession>A0AAV7R468</accession>
<evidence type="ECO:0000256" key="2">
    <source>
        <dbReference type="ARBA" id="ARBA00022771"/>
    </source>
</evidence>
<evidence type="ECO:0000256" key="3">
    <source>
        <dbReference type="ARBA" id="ARBA00022833"/>
    </source>
</evidence>
<feature type="domain" description="RING-type" evidence="7">
    <location>
        <begin position="68"/>
        <end position="115"/>
    </location>
</feature>
<evidence type="ECO:0000259" key="7">
    <source>
        <dbReference type="PROSITE" id="PS50089"/>
    </source>
</evidence>
<evidence type="ECO:0000256" key="5">
    <source>
        <dbReference type="SAM" id="MobiDB-lite"/>
    </source>
</evidence>
<evidence type="ECO:0000256" key="4">
    <source>
        <dbReference type="PROSITE-ProRule" id="PRU00175"/>
    </source>
</evidence>
<evidence type="ECO:0000313" key="8">
    <source>
        <dbReference type="EMBL" id="KAJ1145533.1"/>
    </source>
</evidence>
<dbReference type="Pfam" id="PF13445">
    <property type="entry name" value="zf-RING_UBOX"/>
    <property type="match status" value="1"/>
</dbReference>
<dbReference type="InterPro" id="IPR027370">
    <property type="entry name" value="Znf-RING_euk"/>
</dbReference>
<name>A0AAV7R468_PLEWA</name>
<dbReference type="GO" id="GO:0016567">
    <property type="term" value="P:protein ubiquitination"/>
    <property type="evidence" value="ECO:0007669"/>
    <property type="project" value="TreeGrafter"/>
</dbReference>
<keyword evidence="9" id="KW-1185">Reference proteome</keyword>
<dbReference type="GO" id="GO:0008270">
    <property type="term" value="F:zinc ion binding"/>
    <property type="evidence" value="ECO:0007669"/>
    <property type="project" value="UniProtKB-KW"/>
</dbReference>
<dbReference type="PROSITE" id="PS50089">
    <property type="entry name" value="ZF_RING_2"/>
    <property type="match status" value="1"/>
</dbReference>
<dbReference type="GO" id="GO:0061630">
    <property type="term" value="F:ubiquitin protein ligase activity"/>
    <property type="evidence" value="ECO:0007669"/>
    <property type="project" value="TreeGrafter"/>
</dbReference>
<dbReference type="Gene3D" id="3.30.40.10">
    <property type="entry name" value="Zinc/RING finger domain, C3HC4 (zinc finger)"/>
    <property type="match status" value="1"/>
</dbReference>
<comment type="caution">
    <text evidence="8">The sequence shown here is derived from an EMBL/GenBank/DDBJ whole genome shotgun (WGS) entry which is preliminary data.</text>
</comment>
<proteinExistence type="predicted"/>
<dbReference type="PANTHER" id="PTHR22791:SF30">
    <property type="entry name" value="RING FINGER PROTEIN 223-LIKE"/>
    <property type="match status" value="1"/>
</dbReference>
<dbReference type="InterPro" id="IPR017907">
    <property type="entry name" value="Znf_RING_CS"/>
</dbReference>
<keyword evidence="2 4" id="KW-0863">Zinc-finger</keyword>
<evidence type="ECO:0000313" key="9">
    <source>
        <dbReference type="Proteomes" id="UP001066276"/>
    </source>
</evidence>
<keyword evidence="6" id="KW-1133">Transmembrane helix</keyword>
<organism evidence="8 9">
    <name type="scientific">Pleurodeles waltl</name>
    <name type="common">Iberian ribbed newt</name>
    <dbReference type="NCBI Taxonomy" id="8319"/>
    <lineage>
        <taxon>Eukaryota</taxon>
        <taxon>Metazoa</taxon>
        <taxon>Chordata</taxon>
        <taxon>Craniata</taxon>
        <taxon>Vertebrata</taxon>
        <taxon>Euteleostomi</taxon>
        <taxon>Amphibia</taxon>
        <taxon>Batrachia</taxon>
        <taxon>Caudata</taxon>
        <taxon>Salamandroidea</taxon>
        <taxon>Salamandridae</taxon>
        <taxon>Pleurodelinae</taxon>
        <taxon>Pleurodeles</taxon>
    </lineage>
</organism>